<protein>
    <submittedName>
        <fullName evidence="3">Uncharacterized protein</fullName>
    </submittedName>
</protein>
<dbReference type="Proteomes" id="UP000887577">
    <property type="component" value="Unplaced"/>
</dbReference>
<evidence type="ECO:0000256" key="1">
    <source>
        <dbReference type="SAM" id="MobiDB-lite"/>
    </source>
</evidence>
<proteinExistence type="predicted"/>
<evidence type="ECO:0000313" key="3">
    <source>
        <dbReference type="WBParaSite" id="PSU_v2.g18291.t1"/>
    </source>
</evidence>
<feature type="region of interest" description="Disordered" evidence="1">
    <location>
        <begin position="1"/>
        <end position="68"/>
    </location>
</feature>
<sequence length="68" mass="7623">MSNQVPNRRRERSSNPSSTSDDNENCEPLSENSEKNLQMLASMGYPASHFPSPIICNTRKRKAASNIK</sequence>
<organism evidence="2 3">
    <name type="scientific">Panagrolaimus superbus</name>
    <dbReference type="NCBI Taxonomy" id="310955"/>
    <lineage>
        <taxon>Eukaryota</taxon>
        <taxon>Metazoa</taxon>
        <taxon>Ecdysozoa</taxon>
        <taxon>Nematoda</taxon>
        <taxon>Chromadorea</taxon>
        <taxon>Rhabditida</taxon>
        <taxon>Tylenchina</taxon>
        <taxon>Panagrolaimomorpha</taxon>
        <taxon>Panagrolaimoidea</taxon>
        <taxon>Panagrolaimidae</taxon>
        <taxon>Panagrolaimus</taxon>
    </lineage>
</organism>
<evidence type="ECO:0000313" key="2">
    <source>
        <dbReference type="Proteomes" id="UP000887577"/>
    </source>
</evidence>
<dbReference type="WBParaSite" id="PSU_v2.g18291.t1">
    <property type="protein sequence ID" value="PSU_v2.g18291.t1"/>
    <property type="gene ID" value="PSU_v2.g18291"/>
</dbReference>
<dbReference type="AlphaFoldDB" id="A0A914YLU4"/>
<accession>A0A914YLU4</accession>
<feature type="compositionally biased region" description="Basic residues" evidence="1">
    <location>
        <begin position="58"/>
        <end position="68"/>
    </location>
</feature>
<keyword evidence="2" id="KW-1185">Reference proteome</keyword>
<reference evidence="3" key="1">
    <citation type="submission" date="2022-11" db="UniProtKB">
        <authorList>
            <consortium name="WormBaseParasite"/>
        </authorList>
    </citation>
    <scope>IDENTIFICATION</scope>
</reference>
<name>A0A914YLU4_9BILA</name>